<dbReference type="InterPro" id="IPR029062">
    <property type="entry name" value="Class_I_gatase-like"/>
</dbReference>
<dbReference type="InterPro" id="IPR028212">
    <property type="entry name" value="GHL6"/>
</dbReference>
<feature type="signal peptide" evidence="1">
    <location>
        <begin position="1"/>
        <end position="17"/>
    </location>
</feature>
<keyword evidence="3" id="KW-1185">Reference proteome</keyword>
<organism evidence="2 3">
    <name type="scientific">Arcticibacterium luteifluviistationis</name>
    <dbReference type="NCBI Taxonomy" id="1784714"/>
    <lineage>
        <taxon>Bacteria</taxon>
        <taxon>Pseudomonadati</taxon>
        <taxon>Bacteroidota</taxon>
        <taxon>Cytophagia</taxon>
        <taxon>Cytophagales</taxon>
        <taxon>Leadbetterellaceae</taxon>
        <taxon>Arcticibacterium</taxon>
    </lineage>
</organism>
<dbReference type="Gene3D" id="3.20.20.80">
    <property type="entry name" value="Glycosidases"/>
    <property type="match status" value="1"/>
</dbReference>
<dbReference type="EMBL" id="CP029480">
    <property type="protein sequence ID" value="AWV96954.1"/>
    <property type="molecule type" value="Genomic_DNA"/>
</dbReference>
<dbReference type="Proteomes" id="UP000249873">
    <property type="component" value="Chromosome"/>
</dbReference>
<dbReference type="OrthoDB" id="9780891at2"/>
<proteinExistence type="predicted"/>
<evidence type="ECO:0000256" key="1">
    <source>
        <dbReference type="SAM" id="SignalP"/>
    </source>
</evidence>
<reference evidence="2 3" key="1">
    <citation type="submission" date="2018-05" db="EMBL/GenBank/DDBJ databases">
        <title>Complete genome sequence of Arcticibacterium luteifluviistationis SM1504T, a cytophagaceae bacterium isolated from Arctic surface seawater.</title>
        <authorList>
            <person name="Li Y."/>
            <person name="Qin Q.-L."/>
        </authorList>
    </citation>
    <scope>NUCLEOTIDE SEQUENCE [LARGE SCALE GENOMIC DNA]</scope>
    <source>
        <strain evidence="2 3">SM1504</strain>
    </source>
</reference>
<gene>
    <name evidence="2" type="ORF">DJ013_01690</name>
</gene>
<accession>A0A2Z4G736</accession>
<evidence type="ECO:0000313" key="3">
    <source>
        <dbReference type="Proteomes" id="UP000249873"/>
    </source>
</evidence>
<protein>
    <recommendedName>
        <fullName evidence="4">Glycosyl hydrolase-like 10 domain-containing protein</fullName>
    </recommendedName>
</protein>
<dbReference type="RefSeq" id="WP_111370056.1">
    <property type="nucleotide sequence ID" value="NZ_CP029480.1"/>
</dbReference>
<dbReference type="InterPro" id="IPR017853">
    <property type="entry name" value="GH"/>
</dbReference>
<dbReference type="AlphaFoldDB" id="A0A2Z4G736"/>
<dbReference type="SUPFAM" id="SSF51445">
    <property type="entry name" value="(Trans)glycosidases"/>
    <property type="match status" value="1"/>
</dbReference>
<feature type="chain" id="PRO_5016359000" description="Glycosyl hydrolase-like 10 domain-containing protein" evidence="1">
    <location>
        <begin position="18"/>
        <end position="719"/>
    </location>
</feature>
<dbReference type="Gene3D" id="3.40.50.880">
    <property type="match status" value="1"/>
</dbReference>
<dbReference type="CDD" id="cd03143">
    <property type="entry name" value="A4_beta-galactosidase_middle_domain"/>
    <property type="match status" value="1"/>
</dbReference>
<sequence length="719" mass="82060">MKFIKLLCFFCSISALAQNPISSSDDSEWWKRNNLRLIQMNLPAYEAANIDADEIVEDLKAFSANTLIINGAGIMSFYQSDLEFEYTNPYMKPGEMGRIVERCHENGIRVIIRFDFSRAHETIFKAHPDWFYISAKGERIINTDKYVVSINAPYVQEKAFKIVEEVISKFDIDGIFLNMPGYQTRNPYENIYVGIDQNEYDKKAFAAWSGGLTLPLKEDRTDPVFNKYLEFKTASIEDWSKRLHAVVKSSQEKVSSKGEILRSSGKKIAICTYLEESVDIIRHESQTHGLPYWPYTASDNTTHIEQTFPDKIVSNASIQQISFQSRYNAIEPEEISIRLYENIANGSGTDVSLMGDLRDYEDERNFATMKKIYGHQKKYEPYFGKYESIASVAVIAPGYWPGGDKMEEYRGLSLMLKEAHVQFDVIQDNHLANLKEKLKRKYKVLILPDINYLSDRDIEALKEISDAGVQLIATNTSLFDNPAALKALFGASVVNKDNDGAGNYLTPLKKDFFKSFEGQSMIHFKFNLGLYDFDKEVQTLLPILSKGRPGPPEMIGGHEPTGYYGIGIKKKTIGKNILMPMNIGKIYYQHGYEQHKNIVLDALQNIHPDAFKELINNAHPRVELILQDFMMNKEGVTIHTPFKSDGHILHLVNLTGFSGNTYFEPHTQQNIAFEVKVDFKPKKVWTMQGEEKLAFTYANGYLKLILPALTDFEGIVIER</sequence>
<dbReference type="Pfam" id="PF14871">
    <property type="entry name" value="GHL6"/>
    <property type="match status" value="1"/>
</dbReference>
<name>A0A2Z4G736_9BACT</name>
<evidence type="ECO:0000313" key="2">
    <source>
        <dbReference type="EMBL" id="AWV96954.1"/>
    </source>
</evidence>
<keyword evidence="1" id="KW-0732">Signal</keyword>
<evidence type="ECO:0008006" key="4">
    <source>
        <dbReference type="Google" id="ProtNLM"/>
    </source>
</evidence>
<dbReference type="KEGG" id="als:DJ013_01690"/>